<accession>A0A0G4F8D0</accession>
<organism evidence="1">
    <name type="scientific">Chromera velia CCMP2878</name>
    <dbReference type="NCBI Taxonomy" id="1169474"/>
    <lineage>
        <taxon>Eukaryota</taxon>
        <taxon>Sar</taxon>
        <taxon>Alveolata</taxon>
        <taxon>Colpodellida</taxon>
        <taxon>Chromeraceae</taxon>
        <taxon>Chromera</taxon>
    </lineage>
</organism>
<evidence type="ECO:0000313" key="1">
    <source>
        <dbReference type="EMBL" id="CEM08300.1"/>
    </source>
</evidence>
<name>A0A0G4F8D0_9ALVE</name>
<dbReference type="EMBL" id="CDMZ01000170">
    <property type="protein sequence ID" value="CEM08300.1"/>
    <property type="molecule type" value="Genomic_DNA"/>
</dbReference>
<protein>
    <submittedName>
        <fullName evidence="1">Uncharacterized protein</fullName>
    </submittedName>
</protein>
<reference evidence="1" key="1">
    <citation type="submission" date="2014-11" db="EMBL/GenBank/DDBJ databases">
        <authorList>
            <person name="Otto D Thomas"/>
            <person name="Naeem Raeece"/>
        </authorList>
    </citation>
    <scope>NUCLEOTIDE SEQUENCE</scope>
</reference>
<proteinExistence type="predicted"/>
<dbReference type="VEuPathDB" id="CryptoDB:Cvel_15536"/>
<sequence length="129" mass="13118">MPLKQDFTVLHVQIPVPHLLHEDGHPNHGVVFPLLEWLHDSPDVESLELAWSYQHEEVLGPVRVGLPAAAAAVAAVAAAVADVGVPAVPAVPAAAGLVRVAGATGSGGPPDICCLASSAFAGSAGLRYL</sequence>
<gene>
    <name evidence="1" type="ORF">Cvel_15536</name>
</gene>
<dbReference type="AlphaFoldDB" id="A0A0G4F8D0"/>